<dbReference type="AlphaFoldDB" id="F6UCS0"/>
<keyword evidence="4" id="KW-1185">Reference proteome</keyword>
<dbReference type="InParanoid" id="F6UCS0"/>
<keyword evidence="1" id="KW-0175">Coiled coil</keyword>
<sequence>METVAKIPQSGLYNSSDSSGGSSDEAEAKPLTNEQRFQSLEKKIEKLENIVQTLLLSNEQKDKVTARKDLKIAVLQSENEELQAKLQGLQGNCSINEPPDVLECRNPKRDKAKHIGRSFLNLLCCCWSKQTQSTM</sequence>
<accession>F6UCS0</accession>
<evidence type="ECO:0000256" key="1">
    <source>
        <dbReference type="SAM" id="Coils"/>
    </source>
</evidence>
<reference evidence="3" key="2">
    <citation type="submission" date="2025-08" db="UniProtKB">
        <authorList>
            <consortium name="Ensembl"/>
        </authorList>
    </citation>
    <scope>IDENTIFICATION</scope>
</reference>
<reference evidence="4" key="1">
    <citation type="journal article" date="2002" name="Science">
        <title>The draft genome of Ciona intestinalis: insights into chordate and vertebrate origins.</title>
        <authorList>
            <person name="Dehal P."/>
            <person name="Satou Y."/>
            <person name="Campbell R.K."/>
            <person name="Chapman J."/>
            <person name="Degnan B."/>
            <person name="De Tomaso A."/>
            <person name="Davidson B."/>
            <person name="Di Gregorio A."/>
            <person name="Gelpke M."/>
            <person name="Goodstein D.M."/>
            <person name="Harafuji N."/>
            <person name="Hastings K.E."/>
            <person name="Ho I."/>
            <person name="Hotta K."/>
            <person name="Huang W."/>
            <person name="Kawashima T."/>
            <person name="Lemaire P."/>
            <person name="Martinez D."/>
            <person name="Meinertzhagen I.A."/>
            <person name="Necula S."/>
            <person name="Nonaka M."/>
            <person name="Putnam N."/>
            <person name="Rash S."/>
            <person name="Saiga H."/>
            <person name="Satake M."/>
            <person name="Terry A."/>
            <person name="Yamada L."/>
            <person name="Wang H.G."/>
            <person name="Awazu S."/>
            <person name="Azumi K."/>
            <person name="Boore J."/>
            <person name="Branno M."/>
            <person name="Chin-Bow S."/>
            <person name="DeSantis R."/>
            <person name="Doyle S."/>
            <person name="Francino P."/>
            <person name="Keys D.N."/>
            <person name="Haga S."/>
            <person name="Hayashi H."/>
            <person name="Hino K."/>
            <person name="Imai K.S."/>
            <person name="Inaba K."/>
            <person name="Kano S."/>
            <person name="Kobayashi K."/>
            <person name="Kobayashi M."/>
            <person name="Lee B.I."/>
            <person name="Makabe K.W."/>
            <person name="Manohar C."/>
            <person name="Matassi G."/>
            <person name="Medina M."/>
            <person name="Mochizuki Y."/>
            <person name="Mount S."/>
            <person name="Morishita T."/>
            <person name="Miura S."/>
            <person name="Nakayama A."/>
            <person name="Nishizaka S."/>
            <person name="Nomoto H."/>
            <person name="Ohta F."/>
            <person name="Oishi K."/>
            <person name="Rigoutsos I."/>
            <person name="Sano M."/>
            <person name="Sasaki A."/>
            <person name="Sasakura Y."/>
            <person name="Shoguchi E."/>
            <person name="Shin-i T."/>
            <person name="Spagnuolo A."/>
            <person name="Stainier D."/>
            <person name="Suzuki M.M."/>
            <person name="Tassy O."/>
            <person name="Takatori N."/>
            <person name="Tokuoka M."/>
            <person name="Yagi K."/>
            <person name="Yoshizaki F."/>
            <person name="Wada S."/>
            <person name="Zhang C."/>
            <person name="Hyatt P.D."/>
            <person name="Larimer F."/>
            <person name="Detter C."/>
            <person name="Doggett N."/>
            <person name="Glavina T."/>
            <person name="Hawkins T."/>
            <person name="Richardson P."/>
            <person name="Lucas S."/>
            <person name="Kohara Y."/>
            <person name="Levine M."/>
            <person name="Satoh N."/>
            <person name="Rokhsar D.S."/>
        </authorList>
    </citation>
    <scope>NUCLEOTIDE SEQUENCE [LARGE SCALE GENOMIC DNA]</scope>
</reference>
<organism evidence="3 4">
    <name type="scientific">Ciona intestinalis</name>
    <name type="common">Transparent sea squirt</name>
    <name type="synonym">Ascidia intestinalis</name>
    <dbReference type="NCBI Taxonomy" id="7719"/>
    <lineage>
        <taxon>Eukaryota</taxon>
        <taxon>Metazoa</taxon>
        <taxon>Chordata</taxon>
        <taxon>Tunicata</taxon>
        <taxon>Ascidiacea</taxon>
        <taxon>Phlebobranchia</taxon>
        <taxon>Cionidae</taxon>
        <taxon>Ciona</taxon>
    </lineage>
</organism>
<dbReference type="HOGENOM" id="CLU_1885024_0_0_1"/>
<feature type="coiled-coil region" evidence="1">
    <location>
        <begin position="37"/>
        <end position="92"/>
    </location>
</feature>
<evidence type="ECO:0000256" key="2">
    <source>
        <dbReference type="SAM" id="MobiDB-lite"/>
    </source>
</evidence>
<evidence type="ECO:0000313" key="3">
    <source>
        <dbReference type="Ensembl" id="ENSCINP00000029501.2"/>
    </source>
</evidence>
<dbReference type="Proteomes" id="UP000008144">
    <property type="component" value="Unassembled WGS sequence"/>
</dbReference>
<accession>A0A1W2WES8</accession>
<feature type="region of interest" description="Disordered" evidence="2">
    <location>
        <begin position="1"/>
        <end position="34"/>
    </location>
</feature>
<name>F6UCS0_CIOIN</name>
<evidence type="ECO:0000313" key="4">
    <source>
        <dbReference type="Proteomes" id="UP000008144"/>
    </source>
</evidence>
<dbReference type="Ensembl" id="ENSCINT00000029747.2">
    <property type="protein sequence ID" value="ENSCINP00000029501.2"/>
    <property type="gene ID" value="ENSCING00000017415.2"/>
</dbReference>
<reference evidence="3" key="3">
    <citation type="submission" date="2025-09" db="UniProtKB">
        <authorList>
            <consortium name="Ensembl"/>
        </authorList>
    </citation>
    <scope>IDENTIFICATION</scope>
</reference>
<proteinExistence type="predicted"/>
<protein>
    <submittedName>
        <fullName evidence="3">Uncharacterized protein</fullName>
    </submittedName>
</protein>